<dbReference type="Proteomes" id="UP001464387">
    <property type="component" value="Unassembled WGS sequence"/>
</dbReference>
<reference evidence="1 2" key="1">
    <citation type="journal article" date="2024" name="Proc. Natl. Acad. Sci. U.S.A.">
        <title>The evolutionary genomics of adaptation to stress in wild rhizobium bacteria.</title>
        <authorList>
            <person name="Kehlet-Delgado H."/>
            <person name="Montoya A.P."/>
            <person name="Jensen K.T."/>
            <person name="Wendlandt C.E."/>
            <person name="Dexheimer C."/>
            <person name="Roberts M."/>
            <person name="Torres Martinez L."/>
            <person name="Friesen M.L."/>
            <person name="Griffitts J.S."/>
            <person name="Porter S.S."/>
        </authorList>
    </citation>
    <scope>NUCLEOTIDE SEQUENCE [LARGE SCALE GENOMIC DNA]</scope>
    <source>
        <strain evidence="1 2">M0729</strain>
    </source>
</reference>
<gene>
    <name evidence="1" type="ORF">NKI33_05240</name>
</gene>
<proteinExistence type="predicted"/>
<dbReference type="RefSeq" id="WP_352656913.1">
    <property type="nucleotide sequence ID" value="NZ_JAMYMY010000004.1"/>
</dbReference>
<protein>
    <submittedName>
        <fullName evidence="1">Uncharacterized protein</fullName>
    </submittedName>
</protein>
<dbReference type="EMBL" id="JAMYPJ010000005">
    <property type="protein sequence ID" value="MER8932367.1"/>
    <property type="molecule type" value="Genomic_DNA"/>
</dbReference>
<keyword evidence="2" id="KW-1185">Reference proteome</keyword>
<sequence length="536" mass="57128">MPPSIQEKVDELGEDATRTVQQLGGDTLTTIQKAAGDTVRTLQQANGDVFATVQQAGEDAITTTHKAAGDVAETYVKAWRDVGEQGKRSFDDAVDAGEATKHFVENQAKADFEALNKAAKRFEDGKVVDAMWGLGMDPLKSGEENFAKATQESKVISAAAATAAAAYGGPAGAAAYAAWSTYRQTGNADMALRAGLLAAVTSQTGSSIGQMPTGTAGEIIKKAAMAGAAGGVAIAAAGGDEQAIKDGFLKSAGAVLVQGGTEKLKAYSPEANDAYEIAQCISARDVDCLSNTTWARDAKGKILYDETGKPRIDTSEIDPDNYIGKWSQVDPQSVEGQVNAIIAQTSKLPKTEAIPILDNKWVLTWTLGKERHIKKERPTVVLTYVGDDPPFVSTVTYGDAATEASQPPPEDARPDTGDKLVAYYEKPADRKRVIDAFEKNSIEYTKLDYVGLEHTKTLSNALICGPNTRVADLKKVAFSLMRAGVDIKYIGTKSTNKPGQISVLNLQRKKLTINTPNITRKQVNELTTCPAALKNY</sequence>
<comment type="caution">
    <text evidence="1">The sequence shown here is derived from an EMBL/GenBank/DDBJ whole genome shotgun (WGS) entry which is preliminary data.</text>
</comment>
<accession>A0ABV1YBC4</accession>
<organism evidence="1 2">
    <name type="scientific">Mesorhizobium opportunistum</name>
    <dbReference type="NCBI Taxonomy" id="593909"/>
    <lineage>
        <taxon>Bacteria</taxon>
        <taxon>Pseudomonadati</taxon>
        <taxon>Pseudomonadota</taxon>
        <taxon>Alphaproteobacteria</taxon>
        <taxon>Hyphomicrobiales</taxon>
        <taxon>Phyllobacteriaceae</taxon>
        <taxon>Mesorhizobium</taxon>
    </lineage>
</organism>
<evidence type="ECO:0000313" key="1">
    <source>
        <dbReference type="EMBL" id="MER8932367.1"/>
    </source>
</evidence>
<evidence type="ECO:0000313" key="2">
    <source>
        <dbReference type="Proteomes" id="UP001464387"/>
    </source>
</evidence>
<name>A0ABV1YBC4_9HYPH</name>